<feature type="compositionally biased region" description="Low complexity" evidence="2">
    <location>
        <begin position="88"/>
        <end position="101"/>
    </location>
</feature>
<keyword evidence="1" id="KW-0175">Coiled coil</keyword>
<evidence type="ECO:0000256" key="2">
    <source>
        <dbReference type="SAM" id="MobiDB-lite"/>
    </source>
</evidence>
<evidence type="ECO:0000313" key="4">
    <source>
        <dbReference type="Proteomes" id="UP000267821"/>
    </source>
</evidence>
<accession>A0A3N4M2A2</accession>
<feature type="coiled-coil region" evidence="1">
    <location>
        <begin position="557"/>
        <end position="584"/>
    </location>
</feature>
<organism evidence="3 4">
    <name type="scientific">Terfezia boudieri ATCC MYA-4762</name>
    <dbReference type="NCBI Taxonomy" id="1051890"/>
    <lineage>
        <taxon>Eukaryota</taxon>
        <taxon>Fungi</taxon>
        <taxon>Dikarya</taxon>
        <taxon>Ascomycota</taxon>
        <taxon>Pezizomycotina</taxon>
        <taxon>Pezizomycetes</taxon>
        <taxon>Pezizales</taxon>
        <taxon>Pezizaceae</taxon>
        <taxon>Terfezia</taxon>
    </lineage>
</organism>
<name>A0A3N4M2A2_9PEZI</name>
<evidence type="ECO:0000256" key="1">
    <source>
        <dbReference type="SAM" id="Coils"/>
    </source>
</evidence>
<keyword evidence="4" id="KW-1185">Reference proteome</keyword>
<feature type="region of interest" description="Disordered" evidence="2">
    <location>
        <begin position="1"/>
        <end position="140"/>
    </location>
</feature>
<evidence type="ECO:0000313" key="3">
    <source>
        <dbReference type="EMBL" id="RPB29304.1"/>
    </source>
</evidence>
<dbReference type="OrthoDB" id="5381715at2759"/>
<sequence>MVKVTLGERSGRMDPRQPQLQGALREPDRTTAVGVPDSPNENYDSGPLHLHPKPISRRARKRETSLAPKDSIFMANLEVNGTRTAGTNPSRRNSNPLPSSSAQKSTSLNSSSLNPKPQSKSNLETGTLGNPVPTGCPSEKGAVTATRDQLLLHDAAYAATLYLEKLEVLGPLLEETYCAGLFMEEAGIAYSDDKNEIVGGRKKVEFTSQLLKLQEDAFGAFKLGPGTDKKGGVSTLTHPPTISSPPHNQRYEETVQRLGALTLPLQSPSEDKASTLPKPDSSILHRSVLSPSQDTSTNNSSLGEATVMSTVDLSSPEAVTEIQAAVRSAGEAVNTTEKRLHQFEQDLEKFDAEACSGSQPLAPQLRQLRTEYCRTKMCSLDLAIKISNYSRRFHEIMIPNCFDNLIPLSERKDAMKDFINEARAFAPASEDIAAQWTHIRDKFLKLVNSFSKWESLEENAKLDDLGHLKQTMMDLQAQLESSTCNSENMKRMLTGAALTVVAATSIGLWKFTGDFVKLLQKGTTQVQTLGEPSKIFSTGIKAVQKVIQEPQKIRESLQQVQADIDQKERQVQNLQVQRNQLKELGSREAINLGKAIALCLKIWTRTRNDAVGLMEYLENGERSVVCLSLDTVLSDF</sequence>
<feature type="compositionally biased region" description="Polar residues" evidence="2">
    <location>
        <begin position="102"/>
        <end position="128"/>
    </location>
</feature>
<feature type="region of interest" description="Disordered" evidence="2">
    <location>
        <begin position="264"/>
        <end position="302"/>
    </location>
</feature>
<dbReference type="InParanoid" id="A0A3N4M2A2"/>
<dbReference type="Proteomes" id="UP000267821">
    <property type="component" value="Unassembled WGS sequence"/>
</dbReference>
<dbReference type="AlphaFoldDB" id="A0A3N4M2A2"/>
<feature type="compositionally biased region" description="Basic residues" evidence="2">
    <location>
        <begin position="50"/>
        <end position="61"/>
    </location>
</feature>
<protein>
    <submittedName>
        <fullName evidence="3">Uncharacterized protein</fullName>
    </submittedName>
</protein>
<gene>
    <name evidence="3" type="ORF">L211DRAFT_3179</name>
</gene>
<proteinExistence type="predicted"/>
<feature type="compositionally biased region" description="Polar residues" evidence="2">
    <location>
        <begin position="289"/>
        <end position="302"/>
    </location>
</feature>
<reference evidence="3 4" key="1">
    <citation type="journal article" date="2018" name="Nat. Ecol. Evol.">
        <title>Pezizomycetes genomes reveal the molecular basis of ectomycorrhizal truffle lifestyle.</title>
        <authorList>
            <person name="Murat C."/>
            <person name="Payen T."/>
            <person name="Noel B."/>
            <person name="Kuo A."/>
            <person name="Morin E."/>
            <person name="Chen J."/>
            <person name="Kohler A."/>
            <person name="Krizsan K."/>
            <person name="Balestrini R."/>
            <person name="Da Silva C."/>
            <person name="Montanini B."/>
            <person name="Hainaut M."/>
            <person name="Levati E."/>
            <person name="Barry K.W."/>
            <person name="Belfiori B."/>
            <person name="Cichocki N."/>
            <person name="Clum A."/>
            <person name="Dockter R.B."/>
            <person name="Fauchery L."/>
            <person name="Guy J."/>
            <person name="Iotti M."/>
            <person name="Le Tacon F."/>
            <person name="Lindquist E.A."/>
            <person name="Lipzen A."/>
            <person name="Malagnac F."/>
            <person name="Mello A."/>
            <person name="Molinier V."/>
            <person name="Miyauchi S."/>
            <person name="Poulain J."/>
            <person name="Riccioni C."/>
            <person name="Rubini A."/>
            <person name="Sitrit Y."/>
            <person name="Splivallo R."/>
            <person name="Traeger S."/>
            <person name="Wang M."/>
            <person name="Zifcakova L."/>
            <person name="Wipf D."/>
            <person name="Zambonelli A."/>
            <person name="Paolocci F."/>
            <person name="Nowrousian M."/>
            <person name="Ottonello S."/>
            <person name="Baldrian P."/>
            <person name="Spatafora J.W."/>
            <person name="Henrissat B."/>
            <person name="Nagy L.G."/>
            <person name="Aury J.M."/>
            <person name="Wincker P."/>
            <person name="Grigoriev I.V."/>
            <person name="Bonfante P."/>
            <person name="Martin F.M."/>
        </authorList>
    </citation>
    <scope>NUCLEOTIDE SEQUENCE [LARGE SCALE GENOMIC DNA]</scope>
    <source>
        <strain evidence="3 4">ATCC MYA-4762</strain>
    </source>
</reference>
<dbReference type="EMBL" id="ML121527">
    <property type="protein sequence ID" value="RPB29304.1"/>
    <property type="molecule type" value="Genomic_DNA"/>
</dbReference>